<reference evidence="4 5" key="1">
    <citation type="submission" date="2014-04" db="EMBL/GenBank/DDBJ databases">
        <title>Evolutionary Origins and Diversification of the Mycorrhizal Mutualists.</title>
        <authorList>
            <consortium name="DOE Joint Genome Institute"/>
            <consortium name="Mycorrhizal Genomics Consortium"/>
            <person name="Kohler A."/>
            <person name="Kuo A."/>
            <person name="Nagy L.G."/>
            <person name="Floudas D."/>
            <person name="Copeland A."/>
            <person name="Barry K.W."/>
            <person name="Cichocki N."/>
            <person name="Veneault-Fourrey C."/>
            <person name="LaButti K."/>
            <person name="Lindquist E.A."/>
            <person name="Lipzen A."/>
            <person name="Lundell T."/>
            <person name="Morin E."/>
            <person name="Murat C."/>
            <person name="Riley R."/>
            <person name="Ohm R."/>
            <person name="Sun H."/>
            <person name="Tunlid A."/>
            <person name="Henrissat B."/>
            <person name="Grigoriev I.V."/>
            <person name="Hibbett D.S."/>
            <person name="Martin F."/>
        </authorList>
    </citation>
    <scope>NUCLEOTIDE SEQUENCE [LARGE SCALE GENOMIC DNA]</scope>
    <source>
        <strain evidence="4 5">Koide BX008</strain>
    </source>
</reference>
<evidence type="ECO:0000256" key="1">
    <source>
        <dbReference type="ARBA" id="ARBA00022737"/>
    </source>
</evidence>
<evidence type="ECO:0000259" key="3">
    <source>
        <dbReference type="Pfam" id="PF24883"/>
    </source>
</evidence>
<dbReference type="InterPro" id="IPR011009">
    <property type="entry name" value="Kinase-like_dom_sf"/>
</dbReference>
<dbReference type="Gene3D" id="3.40.50.300">
    <property type="entry name" value="P-loop containing nucleotide triphosphate hydrolases"/>
    <property type="match status" value="1"/>
</dbReference>
<dbReference type="STRING" id="946122.A0A0C2T7G3"/>
<organism evidence="4 5">
    <name type="scientific">Amanita muscaria (strain Koide BX008)</name>
    <dbReference type="NCBI Taxonomy" id="946122"/>
    <lineage>
        <taxon>Eukaryota</taxon>
        <taxon>Fungi</taxon>
        <taxon>Dikarya</taxon>
        <taxon>Basidiomycota</taxon>
        <taxon>Agaricomycotina</taxon>
        <taxon>Agaricomycetes</taxon>
        <taxon>Agaricomycetidae</taxon>
        <taxon>Agaricales</taxon>
        <taxon>Pluteineae</taxon>
        <taxon>Amanitaceae</taxon>
        <taxon>Amanita</taxon>
    </lineage>
</organism>
<feature type="compositionally biased region" description="Polar residues" evidence="2">
    <location>
        <begin position="469"/>
        <end position="487"/>
    </location>
</feature>
<dbReference type="InterPro" id="IPR027417">
    <property type="entry name" value="P-loop_NTPase"/>
</dbReference>
<feature type="compositionally biased region" description="Basic residues" evidence="2">
    <location>
        <begin position="437"/>
        <end position="452"/>
    </location>
</feature>
<protein>
    <recommendedName>
        <fullName evidence="3">Nephrocystin 3-like N-terminal domain-containing protein</fullName>
    </recommendedName>
</protein>
<dbReference type="SUPFAM" id="SSF52540">
    <property type="entry name" value="P-loop containing nucleoside triphosphate hydrolases"/>
    <property type="match status" value="1"/>
</dbReference>
<feature type="compositionally biased region" description="Basic and acidic residues" evidence="2">
    <location>
        <begin position="419"/>
        <end position="436"/>
    </location>
</feature>
<dbReference type="Proteomes" id="UP000054549">
    <property type="component" value="Unassembled WGS sequence"/>
</dbReference>
<evidence type="ECO:0000313" key="5">
    <source>
        <dbReference type="Proteomes" id="UP000054549"/>
    </source>
</evidence>
<keyword evidence="1" id="KW-0677">Repeat</keyword>
<feature type="compositionally biased region" description="Polar residues" evidence="2">
    <location>
        <begin position="499"/>
        <end position="510"/>
    </location>
</feature>
<gene>
    <name evidence="4" type="ORF">M378DRAFT_165718</name>
</gene>
<dbReference type="Pfam" id="PF24883">
    <property type="entry name" value="NPHP3_N"/>
    <property type="match status" value="1"/>
</dbReference>
<name>A0A0C2T7G3_AMAMK</name>
<dbReference type="OrthoDB" id="5967843at2759"/>
<dbReference type="EMBL" id="KN818270">
    <property type="protein sequence ID" value="KIL62514.1"/>
    <property type="molecule type" value="Genomic_DNA"/>
</dbReference>
<feature type="domain" description="Nephrocystin 3-like N-terminal" evidence="3">
    <location>
        <begin position="95"/>
        <end position="278"/>
    </location>
</feature>
<evidence type="ECO:0000313" key="4">
    <source>
        <dbReference type="EMBL" id="KIL62514.1"/>
    </source>
</evidence>
<sequence length="805" mass="92379">MEQFNNDPQHPIHPRNRNKQCKVPMVHIFRRFCHRKAKARVPSTNAMELVALPSEPQIAQFYKVTCLEKMEKFVSFTAQVDSSAQDPERICHPGTRQNVLKRMKDWIANDPSSTERITWLHGPAGAGKSAIAQTIAKSCGLQKVAATFFFFKSDPSRNDGNRLFPTLAYQLAFSFPAIKDHIVEALHQRPDLPTKSVEMQFNDLIALPLRSLGEAASKQSSPGSVIGAFNQCRQLAPVIIIDGVDECMDDKLQQRFLKIVGNAVKDHSFPFRFLICSRSEAHIEDTINQFKTLTLPIDLAKLDDANRDIEKYLVDEFFRIASKRHLSTTWPGPAVIQDIIYKSSGNFIFASVIIKDAGDEDNMPEDQIDIILNLKPPERMSPFAALDELYLDILRRQLYQNFLKTFLALLVGRTELPEDHQKHEDHEKLTNQEKEKRHTKLPKKRSQTKLHKKNDVQKRDPQNDKEHANITTRKAQKTQGQPRNTTNNHKDAKEHRQPAENQQKQRATTQEQREVDLLVHLIDEKYILGQYKPDAIRKATQLVLNICSTIPILPRSLFLNAKRITSSMHEVKAGMYGTFMNSMGGVSTITDWDLDDACKAALVGRVLDHNYICIEINLRGHSFFIPINIQPRSDKWQQVLPLHPITIIELVSLKSLNRCFSHCLQVLDVAKAIQYLHSMGLAFRATTFDIGNVDLDLSLRPRIRIGAELLTLINPVMKSTSERLLYEESIFGFGCFFYQVYFNKKLRFDESIEDRRRIIVERPSSPKISEYVWQLIQRCCAEDPRSRPTIGEVVKEMETWRNQPE</sequence>
<keyword evidence="5" id="KW-1185">Reference proteome</keyword>
<dbReference type="Gene3D" id="1.10.510.10">
    <property type="entry name" value="Transferase(Phosphotransferase) domain 1"/>
    <property type="match status" value="1"/>
</dbReference>
<dbReference type="InterPro" id="IPR056884">
    <property type="entry name" value="NPHP3-like_N"/>
</dbReference>
<evidence type="ECO:0000256" key="2">
    <source>
        <dbReference type="SAM" id="MobiDB-lite"/>
    </source>
</evidence>
<accession>A0A0C2T7G3</accession>
<feature type="compositionally biased region" description="Basic and acidic residues" evidence="2">
    <location>
        <begin position="488"/>
        <end position="498"/>
    </location>
</feature>
<feature type="region of interest" description="Disordered" evidence="2">
    <location>
        <begin position="419"/>
        <end position="511"/>
    </location>
</feature>
<dbReference type="PANTHER" id="PTHR10039:SF17">
    <property type="entry name" value="FUNGAL STAND N-TERMINAL GOODBYE DOMAIN-CONTAINING PROTEIN-RELATED"/>
    <property type="match status" value="1"/>
</dbReference>
<dbReference type="InParanoid" id="A0A0C2T7G3"/>
<proteinExistence type="predicted"/>
<feature type="compositionally biased region" description="Basic and acidic residues" evidence="2">
    <location>
        <begin position="453"/>
        <end position="468"/>
    </location>
</feature>
<dbReference type="HOGENOM" id="CLU_000288_6_10_1"/>
<dbReference type="PANTHER" id="PTHR10039">
    <property type="entry name" value="AMELOGENIN"/>
    <property type="match status" value="1"/>
</dbReference>
<dbReference type="AlphaFoldDB" id="A0A0C2T7G3"/>
<dbReference type="SUPFAM" id="SSF56112">
    <property type="entry name" value="Protein kinase-like (PK-like)"/>
    <property type="match status" value="1"/>
</dbReference>